<evidence type="ECO:0000313" key="3">
    <source>
        <dbReference type="EMBL" id="NEW59309.1"/>
    </source>
</evidence>
<keyword evidence="1" id="KW-1133">Transmembrane helix</keyword>
<reference evidence="4 5" key="1">
    <citation type="submission" date="2020-01" db="EMBL/GenBank/DDBJ databases">
        <title>Genetics and antimicrobial susceptibilities of Nocardia species isolated from the soil; a comparison with species isolated from humans.</title>
        <authorList>
            <person name="Carrasco G."/>
            <person name="Monzon S."/>
            <person name="Sansegundo M."/>
            <person name="Garcia E."/>
            <person name="Garrido N."/>
            <person name="Medina M.J."/>
            <person name="Villalon P."/>
            <person name="Ramirez-Arocha A.C."/>
            <person name="Jimenez P."/>
            <person name="Cuesta I."/>
            <person name="Valdezate S."/>
        </authorList>
    </citation>
    <scope>NUCLEOTIDE SEQUENCE [LARGE SCALE GENOMIC DNA]</scope>
    <source>
        <strain evidence="2 4">CNM20110639</strain>
        <strain evidence="3 5">CNM20110649</strain>
    </source>
</reference>
<protein>
    <submittedName>
        <fullName evidence="2">Uncharacterized protein</fullName>
    </submittedName>
</protein>
<evidence type="ECO:0000313" key="4">
    <source>
        <dbReference type="Proteomes" id="UP000468928"/>
    </source>
</evidence>
<name>A0A6P1D6A5_9NOCA</name>
<keyword evidence="5" id="KW-1185">Reference proteome</keyword>
<gene>
    <name evidence="2" type="ORF">GV789_10665</name>
    <name evidence="3" type="ORF">GV794_27285</name>
</gene>
<sequence>MNARGLGMLLAIGSLIATGTYVFVYLYRWEWNRAILTATLFIAAEIALVAMVLTKRLRAIQRDLGEGSATHHSRAERERTARIVHAAVPASRVGFAWLARPDRLGVFVPVLLAGGVLLTGVAWLVERIAKVTAGPSAERRIVAGLDRLQLPESGFLTPVPDRLHLLTGPLVGSRR</sequence>
<accession>A0A6P1D6A5</accession>
<feature type="transmembrane region" description="Helical" evidence="1">
    <location>
        <begin position="106"/>
        <end position="125"/>
    </location>
</feature>
<dbReference type="Proteomes" id="UP000468928">
    <property type="component" value="Unassembled WGS sequence"/>
</dbReference>
<dbReference type="AlphaFoldDB" id="A0A6P1D6A5"/>
<dbReference type="RefSeq" id="WP_163828816.1">
    <property type="nucleotide sequence ID" value="NZ_JAAGUX010000089.1"/>
</dbReference>
<feature type="transmembrane region" description="Helical" evidence="1">
    <location>
        <begin position="33"/>
        <end position="53"/>
    </location>
</feature>
<keyword evidence="1" id="KW-0812">Transmembrane</keyword>
<comment type="caution">
    <text evidence="2">The sequence shown here is derived from an EMBL/GenBank/DDBJ whole genome shotgun (WGS) entry which is preliminary data.</text>
</comment>
<evidence type="ECO:0000313" key="2">
    <source>
        <dbReference type="EMBL" id="NEW44914.1"/>
    </source>
</evidence>
<keyword evidence="1" id="KW-0472">Membrane</keyword>
<dbReference type="EMBL" id="JAAGUZ010000024">
    <property type="protein sequence ID" value="NEW44914.1"/>
    <property type="molecule type" value="Genomic_DNA"/>
</dbReference>
<organism evidence="2 4">
    <name type="scientific">Nocardia cyriacigeorgica</name>
    <dbReference type="NCBI Taxonomy" id="135487"/>
    <lineage>
        <taxon>Bacteria</taxon>
        <taxon>Bacillati</taxon>
        <taxon>Actinomycetota</taxon>
        <taxon>Actinomycetes</taxon>
        <taxon>Mycobacteriales</taxon>
        <taxon>Nocardiaceae</taxon>
        <taxon>Nocardia</taxon>
    </lineage>
</organism>
<evidence type="ECO:0000256" key="1">
    <source>
        <dbReference type="SAM" id="Phobius"/>
    </source>
</evidence>
<dbReference type="EMBL" id="JAAGUX010000089">
    <property type="protein sequence ID" value="NEW59309.1"/>
    <property type="molecule type" value="Genomic_DNA"/>
</dbReference>
<evidence type="ECO:0000313" key="5">
    <source>
        <dbReference type="Proteomes" id="UP000470876"/>
    </source>
</evidence>
<feature type="transmembrane region" description="Helical" evidence="1">
    <location>
        <begin position="7"/>
        <end position="27"/>
    </location>
</feature>
<dbReference type="Proteomes" id="UP000470876">
    <property type="component" value="Unassembled WGS sequence"/>
</dbReference>
<proteinExistence type="predicted"/>